<dbReference type="AlphaFoldDB" id="A0A0A5JQP8"/>
<dbReference type="STRING" id="379097.SE23_05260"/>
<accession>A0A0A5JQP8</accession>
<dbReference type="OrthoDB" id="8756565at2"/>
<dbReference type="InterPro" id="IPR028098">
    <property type="entry name" value="Glyco_trans_4-like_N"/>
</dbReference>
<dbReference type="Proteomes" id="UP000030451">
    <property type="component" value="Unassembled WGS sequence"/>
</dbReference>
<sequence>MKGAYVCSDRGVPAFGTKGCSLHIQEVIRAMRNKGVELSLFAAASGDQCPNDLANVEFHKVRHTKIHDRSLREQSDIRDNDETIRQLSRYAPYEFVYERYSLWSHAGMSYGHQHGLPTILEVNAPLIEEQKKYRSLCDEQAARYVSQICFDHADTIIAVSEHVADYLNEFAEARGKVHVLPNGVNVDTIKKRSLPHAQNHKTTIGFVGTLKPWHGVDLLIEAFSLVLHLHPECHLLIVGDGPEKQKLESLVHQLNIDSSVTFTGAISPENIPSYYQQMDIAVAPYPKQPAFYFSPLKIYEYMAAGLPTVSSNLGQINTILTHGETGLLYDAEHPEALLFSLSHLIQNRAVRETLGRRARLEAENKHSWSLRVQSILSLAGVSEVA</sequence>
<reference evidence="3 4" key="1">
    <citation type="submission" date="2014-10" db="EMBL/GenBank/DDBJ databases">
        <title>Genome sequencing of Vibrio sinaloensis T08.</title>
        <authorList>
            <person name="Chan K.-G."/>
            <person name="Mohamad N.I."/>
        </authorList>
    </citation>
    <scope>NUCLEOTIDE SEQUENCE [LARGE SCALE GENOMIC DNA]</scope>
    <source>
        <strain evidence="3 4">T08</strain>
    </source>
</reference>
<dbReference type="PANTHER" id="PTHR45947">
    <property type="entry name" value="SULFOQUINOVOSYL TRANSFERASE SQD2"/>
    <property type="match status" value="1"/>
</dbReference>
<proteinExistence type="predicted"/>
<dbReference type="CDD" id="cd03801">
    <property type="entry name" value="GT4_PimA-like"/>
    <property type="match status" value="1"/>
</dbReference>
<dbReference type="Pfam" id="PF13439">
    <property type="entry name" value="Glyco_transf_4"/>
    <property type="match status" value="1"/>
</dbReference>
<dbReference type="RefSeq" id="WP_038188638.1">
    <property type="nucleotide sequence ID" value="NZ_JRWP01000004.1"/>
</dbReference>
<feature type="domain" description="Glycosyl transferase family 1" evidence="1">
    <location>
        <begin position="198"/>
        <end position="359"/>
    </location>
</feature>
<evidence type="ECO:0000259" key="1">
    <source>
        <dbReference type="Pfam" id="PF00534"/>
    </source>
</evidence>
<organism evidence="3 4">
    <name type="scientific">Photobacterium sp. (strain ATCC 43367)</name>
    <dbReference type="NCBI Taxonomy" id="379097"/>
    <lineage>
        <taxon>Bacteria</taxon>
        <taxon>Pseudomonadati</taxon>
        <taxon>Pseudomonadota</taxon>
        <taxon>Gammaproteobacteria</taxon>
        <taxon>Vibrionales</taxon>
        <taxon>Vibrionaceae</taxon>
        <taxon>Vibrio</taxon>
        <taxon>Vibrio oreintalis group</taxon>
    </lineage>
</organism>
<dbReference type="Gene3D" id="3.40.50.2000">
    <property type="entry name" value="Glycogen Phosphorylase B"/>
    <property type="match status" value="2"/>
</dbReference>
<feature type="domain" description="Glycosyltransferase subfamily 4-like N-terminal" evidence="2">
    <location>
        <begin position="19"/>
        <end position="187"/>
    </location>
</feature>
<evidence type="ECO:0000259" key="2">
    <source>
        <dbReference type="Pfam" id="PF13439"/>
    </source>
</evidence>
<gene>
    <name evidence="3" type="ORF">NM06_05150</name>
</gene>
<evidence type="ECO:0000313" key="4">
    <source>
        <dbReference type="Proteomes" id="UP000030451"/>
    </source>
</evidence>
<dbReference type="Pfam" id="PF00534">
    <property type="entry name" value="Glycos_transf_1"/>
    <property type="match status" value="1"/>
</dbReference>
<dbReference type="SUPFAM" id="SSF53756">
    <property type="entry name" value="UDP-Glycosyltransferase/glycogen phosphorylase"/>
    <property type="match status" value="1"/>
</dbReference>
<protein>
    <submittedName>
        <fullName evidence="3">Glycosyl transferase family 1</fullName>
    </submittedName>
</protein>
<comment type="caution">
    <text evidence="3">The sequence shown here is derived from an EMBL/GenBank/DDBJ whole genome shotgun (WGS) entry which is preliminary data.</text>
</comment>
<name>A0A0A5JQP8_PHOS4</name>
<dbReference type="PANTHER" id="PTHR45947:SF3">
    <property type="entry name" value="SULFOQUINOVOSYL TRANSFERASE SQD2"/>
    <property type="match status" value="1"/>
</dbReference>
<dbReference type="InterPro" id="IPR050194">
    <property type="entry name" value="Glycosyltransferase_grp1"/>
</dbReference>
<keyword evidence="3" id="KW-0808">Transferase</keyword>
<evidence type="ECO:0000313" key="3">
    <source>
        <dbReference type="EMBL" id="KGY10298.1"/>
    </source>
</evidence>
<dbReference type="GO" id="GO:0016757">
    <property type="term" value="F:glycosyltransferase activity"/>
    <property type="evidence" value="ECO:0007669"/>
    <property type="project" value="UniProtKB-ARBA"/>
</dbReference>
<dbReference type="EMBL" id="JRWP01000004">
    <property type="protein sequence ID" value="KGY10298.1"/>
    <property type="molecule type" value="Genomic_DNA"/>
</dbReference>
<dbReference type="InterPro" id="IPR001296">
    <property type="entry name" value="Glyco_trans_1"/>
</dbReference>